<dbReference type="OrthoDB" id="9782576at2"/>
<name>A0A1S2LCK7_9BACI</name>
<protein>
    <submittedName>
        <fullName evidence="7">UV damage endonuclease UvsE</fullName>
    </submittedName>
</protein>
<dbReference type="AlphaFoldDB" id="A0A1S2LCK7"/>
<dbReference type="GO" id="GO:0016787">
    <property type="term" value="F:hydrolase activity"/>
    <property type="evidence" value="ECO:0007669"/>
    <property type="project" value="UniProtKB-KW"/>
</dbReference>
<evidence type="ECO:0000256" key="3">
    <source>
        <dbReference type="ARBA" id="ARBA00022763"/>
    </source>
</evidence>
<dbReference type="PANTHER" id="PTHR31290:SF5">
    <property type="entry name" value="UV-DAMAGE ENDONUCLEASE"/>
    <property type="match status" value="1"/>
</dbReference>
<dbReference type="GO" id="GO:0004519">
    <property type="term" value="F:endonuclease activity"/>
    <property type="evidence" value="ECO:0007669"/>
    <property type="project" value="UniProtKB-KW"/>
</dbReference>
<evidence type="ECO:0000313" key="7">
    <source>
        <dbReference type="EMBL" id="OIJ09783.1"/>
    </source>
</evidence>
<dbReference type="NCBIfam" id="TIGR00629">
    <property type="entry name" value="uvde"/>
    <property type="match status" value="1"/>
</dbReference>
<evidence type="ECO:0000256" key="1">
    <source>
        <dbReference type="ARBA" id="ARBA00022722"/>
    </source>
</evidence>
<proteinExistence type="predicted"/>
<keyword evidence="8" id="KW-1185">Reference proteome</keyword>
<keyword evidence="5" id="KW-0378">Hydrolase</keyword>
<dbReference type="GO" id="GO:0006289">
    <property type="term" value="P:nucleotide-excision repair"/>
    <property type="evidence" value="ECO:0007669"/>
    <property type="project" value="InterPro"/>
</dbReference>
<reference evidence="7 8" key="1">
    <citation type="submission" date="2016-10" db="EMBL/GenBank/DDBJ databases">
        <title>Draft genome sequences of four alkaliphilic bacteria belonging to the Anaerobacillus genus.</title>
        <authorList>
            <person name="Bassil N.M."/>
            <person name="Lloyd J.R."/>
        </authorList>
    </citation>
    <scope>NUCLEOTIDE SEQUENCE [LARGE SCALE GENOMIC DNA]</scope>
    <source>
        <strain evidence="7 8">DSM 15340</strain>
    </source>
</reference>
<organism evidence="7 8">
    <name type="scientific">Anaerobacillus arseniciselenatis</name>
    <dbReference type="NCBI Taxonomy" id="85682"/>
    <lineage>
        <taxon>Bacteria</taxon>
        <taxon>Bacillati</taxon>
        <taxon>Bacillota</taxon>
        <taxon>Bacilli</taxon>
        <taxon>Bacillales</taxon>
        <taxon>Bacillaceae</taxon>
        <taxon>Anaerobacillus</taxon>
    </lineage>
</organism>
<dbReference type="Pfam" id="PF03851">
    <property type="entry name" value="UvdE"/>
    <property type="match status" value="1"/>
</dbReference>
<dbReference type="InterPro" id="IPR036237">
    <property type="entry name" value="Xyl_isomerase-like_sf"/>
</dbReference>
<sequence length="320" mass="37412">MIVRFGYVAMSVHLKNASPSQTMTVKQFEQINNKDDAIRKLERIAISNLKNCYRLLKHNLANDVTFFRFSSKLVPLVNHPYTKEWKYERPLAPQLKEIGEFIQKHKMRIDFHPDHFVVLNNLDEKILKRSLETLIYHHKLLRGMDINPLHRCVLHIGGAKKGKISGLEDFVENFEKIPTPLQQMLMLENDDTVFHIEDALYLGEKLQIPIVYDVHHHDVNQPENFSFSTIWQRIVPTWQNSPLPVKIHVSTPKEGGLDKKHHDYIDVDRLMRLLHEVKGSVEQIDVMIEAKMKDDALFKLMEQLKQRNDCSLLSEASIEI</sequence>
<evidence type="ECO:0000256" key="6">
    <source>
        <dbReference type="ARBA" id="ARBA00023204"/>
    </source>
</evidence>
<evidence type="ECO:0000256" key="5">
    <source>
        <dbReference type="ARBA" id="ARBA00022801"/>
    </source>
</evidence>
<dbReference type="PANTHER" id="PTHR31290">
    <property type="entry name" value="UV-DAMAGE ENDONUCLEASE"/>
    <property type="match status" value="1"/>
</dbReference>
<evidence type="ECO:0000313" key="8">
    <source>
        <dbReference type="Proteomes" id="UP000180098"/>
    </source>
</evidence>
<evidence type="ECO:0000256" key="2">
    <source>
        <dbReference type="ARBA" id="ARBA00022759"/>
    </source>
</evidence>
<dbReference type="EMBL" id="MLQQ01000042">
    <property type="protein sequence ID" value="OIJ09783.1"/>
    <property type="molecule type" value="Genomic_DNA"/>
</dbReference>
<dbReference type="SUPFAM" id="SSF51658">
    <property type="entry name" value="Xylose isomerase-like"/>
    <property type="match status" value="1"/>
</dbReference>
<dbReference type="RefSeq" id="WP_071314172.1">
    <property type="nucleotide sequence ID" value="NZ_MLQQ01000042.1"/>
</dbReference>
<keyword evidence="4" id="KW-0228">DNA excision</keyword>
<dbReference type="GO" id="GO:0009411">
    <property type="term" value="P:response to UV"/>
    <property type="evidence" value="ECO:0007669"/>
    <property type="project" value="InterPro"/>
</dbReference>
<gene>
    <name evidence="7" type="ORF">BKP35_14955</name>
</gene>
<dbReference type="Proteomes" id="UP000180098">
    <property type="component" value="Unassembled WGS sequence"/>
</dbReference>
<keyword evidence="6" id="KW-0234">DNA repair</keyword>
<evidence type="ECO:0000256" key="4">
    <source>
        <dbReference type="ARBA" id="ARBA00022769"/>
    </source>
</evidence>
<dbReference type="InterPro" id="IPR004601">
    <property type="entry name" value="UvdE"/>
</dbReference>
<keyword evidence="2 7" id="KW-0255">Endonuclease</keyword>
<keyword evidence="1" id="KW-0540">Nuclease</keyword>
<keyword evidence="3" id="KW-0227">DNA damage</keyword>
<accession>A0A1S2LCK7</accession>
<comment type="caution">
    <text evidence="7">The sequence shown here is derived from an EMBL/GenBank/DDBJ whole genome shotgun (WGS) entry which is preliminary data.</text>
</comment>
<dbReference type="Gene3D" id="3.20.20.150">
    <property type="entry name" value="Divalent-metal-dependent TIM barrel enzymes"/>
    <property type="match status" value="1"/>
</dbReference>